<evidence type="ECO:0000259" key="8">
    <source>
        <dbReference type="Pfam" id="PF01292"/>
    </source>
</evidence>
<dbReference type="InterPro" id="IPR011577">
    <property type="entry name" value="Cyt_b561_bac/Ni-Hgenase"/>
</dbReference>
<dbReference type="GO" id="GO:0005886">
    <property type="term" value="C:plasma membrane"/>
    <property type="evidence" value="ECO:0007669"/>
    <property type="project" value="UniProtKB-SubCell"/>
</dbReference>
<dbReference type="RefSeq" id="WP_303550822.1">
    <property type="nucleotide sequence ID" value="NZ_JAUOPG010000007.1"/>
</dbReference>
<evidence type="ECO:0000256" key="3">
    <source>
        <dbReference type="ARBA" id="ARBA00022692"/>
    </source>
</evidence>
<evidence type="ECO:0000256" key="5">
    <source>
        <dbReference type="ARBA" id="ARBA00023136"/>
    </source>
</evidence>
<evidence type="ECO:0000256" key="4">
    <source>
        <dbReference type="ARBA" id="ARBA00022989"/>
    </source>
</evidence>
<sequence length="252" mass="28187">MTNNSQEPQTAPLTAEVRTKKTVADTETSSKPQPERTIKVWDISVRLLHWMLVLGIGFLWYSGETGGNIMTWHMYVGYLMLGLVTYRVIWGFIGSKYARFGAFLTGPFVTMKYAALFLVGREKHYLSHNPLGSWMVFILLLLVLIQASTGLFATDDIFTEGPLYALIPSDIADILTRIHKLNFNILLACIGAHVFAVLIHAVFKRDKLIKAMFTGNKVTHDPHAISIKEPFIRIGITAIIAFAAVYSLLQLG</sequence>
<accession>A0AAW7XMP9</accession>
<feature type="transmembrane region" description="Helical" evidence="7">
    <location>
        <begin position="43"/>
        <end position="63"/>
    </location>
</feature>
<feature type="transmembrane region" description="Helical" evidence="7">
    <location>
        <begin position="183"/>
        <end position="203"/>
    </location>
</feature>
<dbReference type="InterPro" id="IPR051542">
    <property type="entry name" value="Hydrogenase_cytochrome"/>
</dbReference>
<keyword evidence="3 7" id="KW-0812">Transmembrane</keyword>
<gene>
    <name evidence="9" type="ORF">Q4490_11980</name>
</gene>
<keyword evidence="2" id="KW-1003">Cell membrane</keyword>
<dbReference type="SUPFAM" id="SSF81342">
    <property type="entry name" value="Transmembrane di-heme cytochromes"/>
    <property type="match status" value="1"/>
</dbReference>
<dbReference type="Gene3D" id="1.20.950.20">
    <property type="entry name" value="Transmembrane di-heme cytochromes, Chain C"/>
    <property type="match status" value="1"/>
</dbReference>
<comment type="subcellular location">
    <subcellularLocation>
        <location evidence="1">Cell membrane</location>
        <topology evidence="1">Multi-pass membrane protein</topology>
    </subcellularLocation>
</comment>
<dbReference type="PANTHER" id="PTHR30485">
    <property type="entry name" value="NI/FE-HYDROGENASE 1 B-TYPE CYTOCHROME SUBUNIT"/>
    <property type="match status" value="1"/>
</dbReference>
<dbReference type="GO" id="GO:0009055">
    <property type="term" value="F:electron transfer activity"/>
    <property type="evidence" value="ECO:0007669"/>
    <property type="project" value="InterPro"/>
</dbReference>
<name>A0AAW7XMP9_9GAMM</name>
<comment type="caution">
    <text evidence="9">The sequence shown here is derived from an EMBL/GenBank/DDBJ whole genome shotgun (WGS) entry which is preliminary data.</text>
</comment>
<dbReference type="InterPro" id="IPR016174">
    <property type="entry name" value="Di-haem_cyt_TM"/>
</dbReference>
<evidence type="ECO:0000313" key="10">
    <source>
        <dbReference type="Proteomes" id="UP001169862"/>
    </source>
</evidence>
<feature type="transmembrane region" description="Helical" evidence="7">
    <location>
        <begin position="131"/>
        <end position="153"/>
    </location>
</feature>
<organism evidence="9 10">
    <name type="scientific">Neptunomonas phycophila</name>
    <dbReference type="NCBI Taxonomy" id="1572645"/>
    <lineage>
        <taxon>Bacteria</taxon>
        <taxon>Pseudomonadati</taxon>
        <taxon>Pseudomonadota</taxon>
        <taxon>Gammaproteobacteria</taxon>
        <taxon>Oceanospirillales</taxon>
        <taxon>Oceanospirillaceae</taxon>
        <taxon>Neptunomonas</taxon>
    </lineage>
</organism>
<evidence type="ECO:0000256" key="1">
    <source>
        <dbReference type="ARBA" id="ARBA00004651"/>
    </source>
</evidence>
<dbReference type="EMBL" id="JAUOPG010000007">
    <property type="protein sequence ID" value="MDO6454282.1"/>
    <property type="molecule type" value="Genomic_DNA"/>
</dbReference>
<proteinExistence type="predicted"/>
<dbReference type="GO" id="GO:0020037">
    <property type="term" value="F:heme binding"/>
    <property type="evidence" value="ECO:0007669"/>
    <property type="project" value="TreeGrafter"/>
</dbReference>
<dbReference type="Pfam" id="PF01292">
    <property type="entry name" value="Ni_hydr_CYTB"/>
    <property type="match status" value="1"/>
</dbReference>
<dbReference type="AlphaFoldDB" id="A0AAW7XMP9"/>
<dbReference type="PANTHER" id="PTHR30485:SF2">
    <property type="entry name" value="BLL0597 PROTEIN"/>
    <property type="match status" value="1"/>
</dbReference>
<dbReference type="GO" id="GO:0022904">
    <property type="term" value="P:respiratory electron transport chain"/>
    <property type="evidence" value="ECO:0007669"/>
    <property type="project" value="InterPro"/>
</dbReference>
<feature type="transmembrane region" description="Helical" evidence="7">
    <location>
        <begin position="99"/>
        <end position="119"/>
    </location>
</feature>
<keyword evidence="4 7" id="KW-1133">Transmembrane helix</keyword>
<feature type="transmembrane region" description="Helical" evidence="7">
    <location>
        <begin position="231"/>
        <end position="249"/>
    </location>
</feature>
<feature type="compositionally biased region" description="Polar residues" evidence="6">
    <location>
        <begin position="1"/>
        <end position="12"/>
    </location>
</feature>
<feature type="domain" description="Cytochrome b561 bacterial/Ni-hydrogenase" evidence="8">
    <location>
        <begin position="40"/>
        <end position="215"/>
    </location>
</feature>
<evidence type="ECO:0000256" key="2">
    <source>
        <dbReference type="ARBA" id="ARBA00022475"/>
    </source>
</evidence>
<protein>
    <submittedName>
        <fullName evidence="9">Cytochrome b/b6 domain-containing protein</fullName>
    </submittedName>
</protein>
<keyword evidence="5 7" id="KW-0472">Membrane</keyword>
<feature type="region of interest" description="Disordered" evidence="6">
    <location>
        <begin position="1"/>
        <end position="31"/>
    </location>
</feature>
<evidence type="ECO:0000256" key="6">
    <source>
        <dbReference type="SAM" id="MobiDB-lite"/>
    </source>
</evidence>
<reference evidence="9" key="1">
    <citation type="submission" date="2023-07" db="EMBL/GenBank/DDBJ databases">
        <title>Genome content predicts the carbon catabolic preferences of heterotrophic bacteria.</title>
        <authorList>
            <person name="Gralka M."/>
        </authorList>
    </citation>
    <scope>NUCLEOTIDE SEQUENCE</scope>
    <source>
        <strain evidence="9">I2M16</strain>
    </source>
</reference>
<evidence type="ECO:0000313" key="9">
    <source>
        <dbReference type="EMBL" id="MDO6454282.1"/>
    </source>
</evidence>
<dbReference type="Proteomes" id="UP001169862">
    <property type="component" value="Unassembled WGS sequence"/>
</dbReference>
<evidence type="ECO:0000256" key="7">
    <source>
        <dbReference type="SAM" id="Phobius"/>
    </source>
</evidence>
<feature type="transmembrane region" description="Helical" evidence="7">
    <location>
        <begin position="75"/>
        <end position="93"/>
    </location>
</feature>